<dbReference type="SUPFAM" id="SSF56672">
    <property type="entry name" value="DNA/RNA polymerases"/>
    <property type="match status" value="1"/>
</dbReference>
<gene>
    <name evidence="6" type="ORF">H1BulkLitter5288_000003</name>
</gene>
<evidence type="ECO:0000313" key="6">
    <source>
        <dbReference type="EMBL" id="QDH90735.1"/>
    </source>
</evidence>
<dbReference type="InterPro" id="IPR043502">
    <property type="entry name" value="DNA/RNA_pol_sf"/>
</dbReference>
<keyword evidence="1 4" id="KW-0808">Transferase</keyword>
<evidence type="ECO:0000256" key="2">
    <source>
        <dbReference type="ARBA" id="ARBA00022695"/>
    </source>
</evidence>
<dbReference type="EC" id="2.7.7.48" evidence="4"/>
<keyword evidence="3 4" id="KW-0693">Viral RNA replication</keyword>
<feature type="domain" description="RdRp catalytic" evidence="5">
    <location>
        <begin position="158"/>
        <end position="270"/>
    </location>
</feature>
<keyword evidence="2 4" id="KW-0548">Nucleotidyltransferase</keyword>
<organism evidence="6">
    <name type="scientific">Riboviria sp</name>
    <dbReference type="NCBI Taxonomy" id="2585031"/>
    <lineage>
        <taxon>Viruses</taxon>
        <taxon>Riboviria</taxon>
    </lineage>
</organism>
<dbReference type="InterPro" id="IPR002166">
    <property type="entry name" value="RNA_pol_HCV"/>
</dbReference>
<dbReference type="Pfam" id="PF00998">
    <property type="entry name" value="RdRP_3"/>
    <property type="match status" value="1"/>
</dbReference>
<evidence type="ECO:0000259" key="5">
    <source>
        <dbReference type="PROSITE" id="PS50507"/>
    </source>
</evidence>
<keyword evidence="4 6" id="KW-0696">RNA-directed RNA polymerase</keyword>
<accession>A0A514DAU0</accession>
<sequence>MKRVLAPRPPQVEGAPSQAYVSAFNLFSRVARSTPVERWSLEETARSYSGAMQRRYLQAWESLENLPLDVEADSRLDCFLKAEKVDPLTKWPKPRTIFPRSPRYNLALASRLKPFEHWLWSALTAERLRLPGVGRLCAKGLNLRQRARLIQRKMERNPCVVEVDGSAFEAHVGSPSLSLEARVYRSAFPKDRTLAKLLRAQLTLKGRMPCGAKFSRRGGRASGDFNTGMGNSLVMMALVLAVMGDFPAWDCLVDGDNALLFVSVEDMVRLEEVVGPRALEACGQELTVERPVTVFEEVVFGRSSPVQLPSGPVLVRPWQRVISNMFSSHVWLHQPSFRREFLVGVAQCEAHLSCGVPVVSAFVHSFLRHAGPTRVRDHIAFRDYEFLGVRPGKTPLYEVPSDLARASFEIAFGLPPDEQVLLEERFWNFAWPGFEGEFEVLQAAVDKLSSDPVFG</sequence>
<name>A0A514DAU0_9VIRU</name>
<reference evidence="6" key="1">
    <citation type="submission" date="2019-05" db="EMBL/GenBank/DDBJ databases">
        <title>Metatranscriptomic reconstruction reveals RNA viruses with the potential to shape carbon cycling in soil.</title>
        <authorList>
            <person name="Starr E.P."/>
            <person name="Nuccio E."/>
            <person name="Pett-Ridge J."/>
            <person name="Banfield J.F."/>
            <person name="Firestone M.K."/>
        </authorList>
    </citation>
    <scope>NUCLEOTIDE SEQUENCE</scope>
    <source>
        <strain evidence="6">H1_Bulk_Litter_5_scaffold_288</strain>
    </source>
</reference>
<proteinExistence type="predicted"/>
<protein>
    <recommendedName>
        <fullName evidence="4">RNA-directed RNA polymerase</fullName>
        <ecNumber evidence="4">2.7.7.48</ecNumber>
    </recommendedName>
</protein>
<keyword evidence="4" id="KW-0547">Nucleotide-binding</keyword>
<dbReference type="GO" id="GO:0000166">
    <property type="term" value="F:nucleotide binding"/>
    <property type="evidence" value="ECO:0007669"/>
    <property type="project" value="UniProtKB-KW"/>
</dbReference>
<dbReference type="PROSITE" id="PS50507">
    <property type="entry name" value="RDRP_SSRNA_POS"/>
    <property type="match status" value="1"/>
</dbReference>
<dbReference type="InterPro" id="IPR007094">
    <property type="entry name" value="RNA-dir_pol_PSvirus"/>
</dbReference>
<comment type="catalytic activity">
    <reaction evidence="4">
        <text>RNA(n) + a ribonucleoside 5'-triphosphate = RNA(n+1) + diphosphate</text>
        <dbReference type="Rhea" id="RHEA:21248"/>
        <dbReference type="Rhea" id="RHEA-COMP:14527"/>
        <dbReference type="Rhea" id="RHEA-COMP:17342"/>
        <dbReference type="ChEBI" id="CHEBI:33019"/>
        <dbReference type="ChEBI" id="CHEBI:61557"/>
        <dbReference type="ChEBI" id="CHEBI:140395"/>
        <dbReference type="EC" id="2.7.7.48"/>
    </reaction>
</comment>
<dbReference type="GO" id="GO:0039694">
    <property type="term" value="P:viral RNA genome replication"/>
    <property type="evidence" value="ECO:0007669"/>
    <property type="project" value="InterPro"/>
</dbReference>
<dbReference type="EMBL" id="MN035746">
    <property type="protein sequence ID" value="QDH90735.1"/>
    <property type="molecule type" value="Genomic_DNA"/>
</dbReference>
<dbReference type="GO" id="GO:0003968">
    <property type="term" value="F:RNA-directed RNA polymerase activity"/>
    <property type="evidence" value="ECO:0007669"/>
    <property type="project" value="UniProtKB-KW"/>
</dbReference>
<evidence type="ECO:0000256" key="4">
    <source>
        <dbReference type="RuleBase" id="RU363062"/>
    </source>
</evidence>
<evidence type="ECO:0000256" key="1">
    <source>
        <dbReference type="ARBA" id="ARBA00022679"/>
    </source>
</evidence>
<dbReference type="GO" id="GO:0003723">
    <property type="term" value="F:RNA binding"/>
    <property type="evidence" value="ECO:0007669"/>
    <property type="project" value="InterPro"/>
</dbReference>
<evidence type="ECO:0000256" key="3">
    <source>
        <dbReference type="ARBA" id="ARBA00022953"/>
    </source>
</evidence>
<dbReference type="CDD" id="cd23179">
    <property type="entry name" value="ps_ssRNAv_Tolivirales_RdRp"/>
    <property type="match status" value="1"/>
</dbReference>